<dbReference type="SMART" id="SM01110">
    <property type="entry name" value="Cutinase"/>
    <property type="match status" value="1"/>
</dbReference>
<dbReference type="PANTHER" id="PTHR33630:SF9">
    <property type="entry name" value="CUTINASE 4"/>
    <property type="match status" value="1"/>
</dbReference>
<keyword evidence="4" id="KW-1015">Disulfide bond</keyword>
<evidence type="ECO:0000256" key="4">
    <source>
        <dbReference type="ARBA" id="ARBA00023157"/>
    </source>
</evidence>
<evidence type="ECO:0000313" key="7">
    <source>
        <dbReference type="EMBL" id="RMI34210.1"/>
    </source>
</evidence>
<sequence length="333" mass="34808">MSPRRDQYGARRPARRRGRLRVLGYAAAGCVLFVVAAVVAWYIAAGRLKPPGPTPPPGPGRPTAQPADCPDVQMLVIPGTWESSATDDPHNPTANPISLMLGVSRPVQQQFPDQRVDVYTVPYVAQFSNPIAFPPDGQQSYNNSRSQGTQRAIDELQQMSKHCPLTNYVLAGFSQGAVIAGDIAARIGAGQGPVAADQVLGVTLIADGRRDVGPGQGNPVGAALPGSGAEVSLRGLTVPGITMTGPRPGGFGALADRTNTICAPGDMICDAPRQALNPVNMIPSLNELIHSAGNPVHAKYASFVVDDNGTTATQWTAQWAAGLIDGAPHPKHS</sequence>
<keyword evidence="6" id="KW-0812">Transmembrane</keyword>
<keyword evidence="2" id="KW-0719">Serine esterase</keyword>
<feature type="compositionally biased region" description="Pro residues" evidence="5">
    <location>
        <begin position="50"/>
        <end position="60"/>
    </location>
</feature>
<keyword evidence="8" id="KW-1185">Reference proteome</keyword>
<dbReference type="GO" id="GO:0052689">
    <property type="term" value="F:carboxylic ester hydrolase activity"/>
    <property type="evidence" value="ECO:0007669"/>
    <property type="project" value="UniProtKB-KW"/>
</dbReference>
<keyword evidence="6" id="KW-0472">Membrane</keyword>
<evidence type="ECO:0000256" key="1">
    <source>
        <dbReference type="ARBA" id="ARBA00007534"/>
    </source>
</evidence>
<evidence type="ECO:0000256" key="6">
    <source>
        <dbReference type="SAM" id="Phobius"/>
    </source>
</evidence>
<evidence type="ECO:0000313" key="8">
    <source>
        <dbReference type="Proteomes" id="UP000279275"/>
    </source>
</evidence>
<dbReference type="PANTHER" id="PTHR33630">
    <property type="entry name" value="CUTINASE RV1984C-RELATED-RELATED"/>
    <property type="match status" value="1"/>
</dbReference>
<name>A0A3M2LBW7_9NOCA</name>
<comment type="similarity">
    <text evidence="1">Belongs to the cutinase family.</text>
</comment>
<evidence type="ECO:0000256" key="5">
    <source>
        <dbReference type="SAM" id="MobiDB-lite"/>
    </source>
</evidence>
<evidence type="ECO:0000256" key="2">
    <source>
        <dbReference type="ARBA" id="ARBA00022487"/>
    </source>
</evidence>
<comment type="caution">
    <text evidence="7">The sequence shown here is derived from an EMBL/GenBank/DDBJ whole genome shotgun (WGS) entry which is preliminary data.</text>
</comment>
<feature type="transmembrane region" description="Helical" evidence="6">
    <location>
        <begin position="20"/>
        <end position="44"/>
    </location>
</feature>
<dbReference type="EMBL" id="RFFH01000002">
    <property type="protein sequence ID" value="RMI34210.1"/>
    <property type="molecule type" value="Genomic_DNA"/>
</dbReference>
<dbReference type="InterPro" id="IPR029058">
    <property type="entry name" value="AB_hydrolase_fold"/>
</dbReference>
<organism evidence="7 8">
    <name type="scientific">Nocardia stercoris</name>
    <dbReference type="NCBI Taxonomy" id="2483361"/>
    <lineage>
        <taxon>Bacteria</taxon>
        <taxon>Bacillati</taxon>
        <taxon>Actinomycetota</taxon>
        <taxon>Actinomycetes</taxon>
        <taxon>Mycobacteriales</taxon>
        <taxon>Nocardiaceae</taxon>
        <taxon>Nocardia</taxon>
    </lineage>
</organism>
<dbReference type="OrthoDB" id="4423762at2"/>
<proteinExistence type="inferred from homology"/>
<evidence type="ECO:0000256" key="3">
    <source>
        <dbReference type="ARBA" id="ARBA00022801"/>
    </source>
</evidence>
<accession>A0A3M2LBW7</accession>
<dbReference type="Pfam" id="PF01083">
    <property type="entry name" value="Cutinase"/>
    <property type="match status" value="1"/>
</dbReference>
<protein>
    <submittedName>
        <fullName evidence="7">Cutinase family protein</fullName>
    </submittedName>
</protein>
<dbReference type="RefSeq" id="WP_122187133.1">
    <property type="nucleotide sequence ID" value="NZ_RFFH01000002.1"/>
</dbReference>
<keyword evidence="3" id="KW-0378">Hydrolase</keyword>
<dbReference type="Proteomes" id="UP000279275">
    <property type="component" value="Unassembled WGS sequence"/>
</dbReference>
<dbReference type="AlphaFoldDB" id="A0A3M2LBW7"/>
<dbReference type="InterPro" id="IPR000675">
    <property type="entry name" value="Cutinase/axe"/>
</dbReference>
<dbReference type="Gene3D" id="3.40.50.1820">
    <property type="entry name" value="alpha/beta hydrolase"/>
    <property type="match status" value="1"/>
</dbReference>
<dbReference type="SUPFAM" id="SSF53474">
    <property type="entry name" value="alpha/beta-Hydrolases"/>
    <property type="match status" value="1"/>
</dbReference>
<gene>
    <name evidence="7" type="ORF">EBN03_07290</name>
</gene>
<keyword evidence="6" id="KW-1133">Transmembrane helix</keyword>
<feature type="region of interest" description="Disordered" evidence="5">
    <location>
        <begin position="50"/>
        <end position="69"/>
    </location>
</feature>
<reference evidence="7 8" key="1">
    <citation type="submission" date="2018-10" db="EMBL/GenBank/DDBJ databases">
        <title>Isolation from cow dung.</title>
        <authorList>
            <person name="Ling L."/>
        </authorList>
    </citation>
    <scope>NUCLEOTIDE SEQUENCE [LARGE SCALE GENOMIC DNA]</scope>
    <source>
        <strain evidence="7 8">NEAU-LL90</strain>
    </source>
</reference>